<dbReference type="SUPFAM" id="SSF54862">
    <property type="entry name" value="4Fe-4S ferredoxins"/>
    <property type="match status" value="1"/>
</dbReference>
<evidence type="ECO:0000256" key="6">
    <source>
        <dbReference type="ARBA" id="ARBA00023004"/>
    </source>
</evidence>
<dbReference type="EMBL" id="BARV01011189">
    <property type="protein sequence ID" value="GAI04859.1"/>
    <property type="molecule type" value="Genomic_DNA"/>
</dbReference>
<organism evidence="9">
    <name type="scientific">marine sediment metagenome</name>
    <dbReference type="NCBI Taxonomy" id="412755"/>
    <lineage>
        <taxon>unclassified sequences</taxon>
        <taxon>metagenomes</taxon>
        <taxon>ecological metagenomes</taxon>
    </lineage>
</organism>
<dbReference type="Pfam" id="PF14697">
    <property type="entry name" value="Fer4_21"/>
    <property type="match status" value="1"/>
</dbReference>
<reference evidence="9" key="1">
    <citation type="journal article" date="2014" name="Front. Microbiol.">
        <title>High frequency of phylogenetically diverse reductive dehalogenase-homologous genes in deep subseafloor sedimentary metagenomes.</title>
        <authorList>
            <person name="Kawai M."/>
            <person name="Futagami T."/>
            <person name="Toyoda A."/>
            <person name="Takaki Y."/>
            <person name="Nishi S."/>
            <person name="Hori S."/>
            <person name="Arai W."/>
            <person name="Tsubouchi T."/>
            <person name="Morono Y."/>
            <person name="Uchiyama I."/>
            <person name="Ito T."/>
            <person name="Fujiyama A."/>
            <person name="Inagaki F."/>
            <person name="Takami H."/>
        </authorList>
    </citation>
    <scope>NUCLEOTIDE SEQUENCE</scope>
    <source>
        <strain evidence="9">Expedition CK06-06</strain>
    </source>
</reference>
<dbReference type="Gene3D" id="3.30.70.20">
    <property type="match status" value="2"/>
</dbReference>
<dbReference type="PROSITE" id="PS00198">
    <property type="entry name" value="4FE4S_FER_1"/>
    <property type="match status" value="2"/>
</dbReference>
<dbReference type="InterPro" id="IPR017900">
    <property type="entry name" value="4Fe4S_Fe_S_CS"/>
</dbReference>
<sequence length="149" mass="15669">AEEVARTFSLSRKADGFFLEKHPKLDPVATTTDGVFVAGCCQGPKDIPDTVAQASAAAARVLAMISKGNVEIESATAVVDEEHCAGCKICIDLCPYKAISFDDEKKVSRINEALCKGCGTCVAACPSDAISGKHFTTEQIMAEIEGVLV</sequence>
<keyword evidence="5" id="KW-0249">Electron transport</keyword>
<keyword evidence="1" id="KW-0813">Transport</keyword>
<dbReference type="InterPro" id="IPR050572">
    <property type="entry name" value="Fe-S_Ferredoxin"/>
</dbReference>
<feature type="non-terminal residue" evidence="9">
    <location>
        <position position="1"/>
    </location>
</feature>
<dbReference type="GO" id="GO:0051539">
    <property type="term" value="F:4 iron, 4 sulfur cluster binding"/>
    <property type="evidence" value="ECO:0007669"/>
    <property type="project" value="UniProtKB-KW"/>
</dbReference>
<name>X1MEQ5_9ZZZZ</name>
<proteinExistence type="predicted"/>
<keyword evidence="4" id="KW-0677">Repeat</keyword>
<dbReference type="AlphaFoldDB" id="X1MEQ5"/>
<dbReference type="PROSITE" id="PS51379">
    <property type="entry name" value="4FE4S_FER_2"/>
    <property type="match status" value="2"/>
</dbReference>
<evidence type="ECO:0000256" key="2">
    <source>
        <dbReference type="ARBA" id="ARBA00022485"/>
    </source>
</evidence>
<feature type="domain" description="4Fe-4S ferredoxin-type" evidence="8">
    <location>
        <begin position="106"/>
        <end position="135"/>
    </location>
</feature>
<dbReference type="InterPro" id="IPR017896">
    <property type="entry name" value="4Fe4S_Fe-S-bd"/>
</dbReference>
<evidence type="ECO:0000313" key="9">
    <source>
        <dbReference type="EMBL" id="GAI04859.1"/>
    </source>
</evidence>
<keyword evidence="6" id="KW-0408">Iron</keyword>
<evidence type="ECO:0000256" key="7">
    <source>
        <dbReference type="ARBA" id="ARBA00023014"/>
    </source>
</evidence>
<feature type="domain" description="4Fe-4S ferredoxin-type" evidence="8">
    <location>
        <begin position="75"/>
        <end position="104"/>
    </location>
</feature>
<dbReference type="PANTHER" id="PTHR43687:SF6">
    <property type="entry name" value="L-ASPARTATE SEMIALDEHYDE SULFURTRANSFERASE IRON-SULFUR SUBUNIT"/>
    <property type="match status" value="1"/>
</dbReference>
<evidence type="ECO:0000256" key="1">
    <source>
        <dbReference type="ARBA" id="ARBA00022448"/>
    </source>
</evidence>
<gene>
    <name evidence="9" type="ORF">S06H3_21331</name>
</gene>
<evidence type="ECO:0000259" key="8">
    <source>
        <dbReference type="PROSITE" id="PS51379"/>
    </source>
</evidence>
<dbReference type="PANTHER" id="PTHR43687">
    <property type="entry name" value="ADENYLYLSULFATE REDUCTASE, BETA SUBUNIT"/>
    <property type="match status" value="1"/>
</dbReference>
<keyword evidence="3" id="KW-0479">Metal-binding</keyword>
<keyword evidence="7" id="KW-0411">Iron-sulfur</keyword>
<dbReference type="GO" id="GO:0046872">
    <property type="term" value="F:metal ion binding"/>
    <property type="evidence" value="ECO:0007669"/>
    <property type="project" value="UniProtKB-KW"/>
</dbReference>
<evidence type="ECO:0000256" key="3">
    <source>
        <dbReference type="ARBA" id="ARBA00022723"/>
    </source>
</evidence>
<keyword evidence="2" id="KW-0004">4Fe-4S</keyword>
<comment type="caution">
    <text evidence="9">The sequence shown here is derived from an EMBL/GenBank/DDBJ whole genome shotgun (WGS) entry which is preliminary data.</text>
</comment>
<protein>
    <recommendedName>
        <fullName evidence="8">4Fe-4S ferredoxin-type domain-containing protein</fullName>
    </recommendedName>
</protein>
<evidence type="ECO:0000256" key="5">
    <source>
        <dbReference type="ARBA" id="ARBA00022982"/>
    </source>
</evidence>
<evidence type="ECO:0000256" key="4">
    <source>
        <dbReference type="ARBA" id="ARBA00022737"/>
    </source>
</evidence>
<accession>X1MEQ5</accession>